<keyword evidence="2" id="KW-1185">Reference proteome</keyword>
<dbReference type="PROSITE" id="PS50097">
    <property type="entry name" value="BTB"/>
    <property type="match status" value="2"/>
</dbReference>
<dbReference type="Gene3D" id="3.30.710.10">
    <property type="entry name" value="Potassium Channel Kv1.1, Chain A"/>
    <property type="match status" value="2"/>
</dbReference>
<dbReference type="Pfam" id="PF00651">
    <property type="entry name" value="BTB"/>
    <property type="match status" value="2"/>
</dbReference>
<dbReference type="WBParaSite" id="Csp11.Scaffold629.g9568.t1">
    <property type="protein sequence ID" value="Csp11.Scaffold629.g9568.t1"/>
    <property type="gene ID" value="Csp11.Scaffold629.g9568"/>
</dbReference>
<organism evidence="2 3">
    <name type="scientific">Caenorhabditis tropicalis</name>
    <dbReference type="NCBI Taxonomy" id="1561998"/>
    <lineage>
        <taxon>Eukaryota</taxon>
        <taxon>Metazoa</taxon>
        <taxon>Ecdysozoa</taxon>
        <taxon>Nematoda</taxon>
        <taxon>Chromadorea</taxon>
        <taxon>Rhabditida</taxon>
        <taxon>Rhabditina</taxon>
        <taxon>Rhabditomorpha</taxon>
        <taxon>Rhabditoidea</taxon>
        <taxon>Rhabditidae</taxon>
        <taxon>Peloderinae</taxon>
        <taxon>Caenorhabditis</taxon>
    </lineage>
</organism>
<sequence>MSKSQELSIYEKTFAKSDETDAILVVDGKKLHVNKALLSYHSSYFNALFNSEFKEKSMDEIEIKDLDFEDFATVLSLIQKIPISPKTEGMSEAQKLSIYEATFVKSDKTDAILVVDGKKLHVNKALLSYHSDYFDALFNSEFKEKSMDEISIEEVKFEDFAVVLSFVHKNPIRVPEYFTNVKKAEELLKLADRFDLPAATGYLECSIASLDMYLTDKLRLADKHKLDILLVCTLKRFERRGDLDYLRSEIETYSDRTKAKVMERLFDLY</sequence>
<feature type="domain" description="BTB" evidence="1">
    <location>
        <begin position="20"/>
        <end position="87"/>
    </location>
</feature>
<protein>
    <submittedName>
        <fullName evidence="3">BTB domain-containing protein</fullName>
    </submittedName>
</protein>
<dbReference type="InterPro" id="IPR000210">
    <property type="entry name" value="BTB/POZ_dom"/>
</dbReference>
<dbReference type="SUPFAM" id="SSF54695">
    <property type="entry name" value="POZ domain"/>
    <property type="match status" value="2"/>
</dbReference>
<dbReference type="STRING" id="1561998.A0A1I7UI53"/>
<dbReference type="Proteomes" id="UP000095282">
    <property type="component" value="Unplaced"/>
</dbReference>
<dbReference type="PANTHER" id="PTHR22744:SF14">
    <property type="entry name" value="BTB DOMAIN-CONTAINING PROTEIN-RELATED"/>
    <property type="match status" value="1"/>
</dbReference>
<reference evidence="3" key="1">
    <citation type="submission" date="2016-11" db="UniProtKB">
        <authorList>
            <consortium name="WormBaseParasite"/>
        </authorList>
    </citation>
    <scope>IDENTIFICATION</scope>
</reference>
<dbReference type="SMART" id="SM00225">
    <property type="entry name" value="BTB"/>
    <property type="match status" value="2"/>
</dbReference>
<name>A0A1I7UI53_9PELO</name>
<dbReference type="PANTHER" id="PTHR22744">
    <property type="entry name" value="HELIX LOOP HELIX PROTEIN 21-RELATED"/>
    <property type="match status" value="1"/>
</dbReference>
<accession>A0A1I7UI53</accession>
<dbReference type="InterPro" id="IPR011333">
    <property type="entry name" value="SKP1/BTB/POZ_sf"/>
</dbReference>
<feature type="domain" description="BTB" evidence="1">
    <location>
        <begin position="109"/>
        <end position="176"/>
    </location>
</feature>
<evidence type="ECO:0000313" key="2">
    <source>
        <dbReference type="Proteomes" id="UP000095282"/>
    </source>
</evidence>
<proteinExistence type="predicted"/>
<dbReference type="eggNOG" id="ENOG502RUHB">
    <property type="taxonomic scope" value="Eukaryota"/>
</dbReference>
<dbReference type="AlphaFoldDB" id="A0A1I7UI53"/>
<dbReference type="CDD" id="cd18186">
    <property type="entry name" value="BTB_POZ_ZBTB_KLHL-like"/>
    <property type="match status" value="1"/>
</dbReference>
<dbReference type="CDD" id="cd01165">
    <property type="entry name" value="BTB_POZ"/>
    <property type="match status" value="1"/>
</dbReference>
<evidence type="ECO:0000313" key="3">
    <source>
        <dbReference type="WBParaSite" id="Csp11.Scaffold629.g9568.t1"/>
    </source>
</evidence>
<evidence type="ECO:0000259" key="1">
    <source>
        <dbReference type="PROSITE" id="PS50097"/>
    </source>
</evidence>